<keyword evidence="1" id="KW-0812">Transmembrane</keyword>
<keyword evidence="3" id="KW-1185">Reference proteome</keyword>
<reference evidence="3" key="1">
    <citation type="submission" date="2021-01" db="EMBL/GenBank/DDBJ databases">
        <title>Caligus Genome Assembly.</title>
        <authorList>
            <person name="Gallardo-Escarate C."/>
        </authorList>
    </citation>
    <scope>NUCLEOTIDE SEQUENCE [LARGE SCALE GENOMIC DNA]</scope>
</reference>
<feature type="non-terminal residue" evidence="2">
    <location>
        <position position="1"/>
    </location>
</feature>
<evidence type="ECO:0000313" key="3">
    <source>
        <dbReference type="Proteomes" id="UP000595437"/>
    </source>
</evidence>
<feature type="transmembrane region" description="Helical" evidence="1">
    <location>
        <begin position="69"/>
        <end position="89"/>
    </location>
</feature>
<gene>
    <name evidence="2" type="ORF">FKW44_003524</name>
</gene>
<proteinExistence type="predicted"/>
<organism evidence="2 3">
    <name type="scientific">Caligus rogercresseyi</name>
    <name type="common">Sea louse</name>
    <dbReference type="NCBI Taxonomy" id="217165"/>
    <lineage>
        <taxon>Eukaryota</taxon>
        <taxon>Metazoa</taxon>
        <taxon>Ecdysozoa</taxon>
        <taxon>Arthropoda</taxon>
        <taxon>Crustacea</taxon>
        <taxon>Multicrustacea</taxon>
        <taxon>Hexanauplia</taxon>
        <taxon>Copepoda</taxon>
        <taxon>Siphonostomatoida</taxon>
        <taxon>Caligidae</taxon>
        <taxon>Caligus</taxon>
    </lineage>
</organism>
<dbReference type="AlphaFoldDB" id="A0A7T8QX25"/>
<accession>A0A7T8QX25</accession>
<dbReference type="Proteomes" id="UP000595437">
    <property type="component" value="Chromosome 2"/>
</dbReference>
<evidence type="ECO:0000256" key="1">
    <source>
        <dbReference type="SAM" id="Phobius"/>
    </source>
</evidence>
<keyword evidence="1" id="KW-1133">Transmembrane helix</keyword>
<name>A0A7T8QX25_CALRO</name>
<feature type="non-terminal residue" evidence="2">
    <location>
        <position position="136"/>
    </location>
</feature>
<evidence type="ECO:0000313" key="2">
    <source>
        <dbReference type="EMBL" id="QQP58265.1"/>
    </source>
</evidence>
<sequence>DEGRSSTSFRHHYSLSSTFPKVILLKDSTSPKGHRPVVLHPPPSSNSLSTRASSYLKTHLNKAPSKTTALYILNGIVLLSLLAFGYKAIPWTSLSSLALADLRFMAMVAPDFLLGLFLPNHSSSEEFSNNLNIDLI</sequence>
<keyword evidence="1" id="KW-0472">Membrane</keyword>
<protein>
    <submittedName>
        <fullName evidence="2">Sad1 and UNC84 domain containing 2</fullName>
    </submittedName>
</protein>
<dbReference type="EMBL" id="CP045891">
    <property type="protein sequence ID" value="QQP58265.1"/>
    <property type="molecule type" value="Genomic_DNA"/>
</dbReference>